<dbReference type="PANTHER" id="PTHR34276:SF1">
    <property type="entry name" value="MINI-RIBONUCLEASE 3"/>
    <property type="match status" value="1"/>
</dbReference>
<evidence type="ECO:0000256" key="3">
    <source>
        <dbReference type="ARBA" id="ARBA00022722"/>
    </source>
</evidence>
<dbReference type="InterPro" id="IPR000999">
    <property type="entry name" value="RNase_III_dom"/>
</dbReference>
<dbReference type="SUPFAM" id="SSF69065">
    <property type="entry name" value="RNase III domain-like"/>
    <property type="match status" value="1"/>
</dbReference>
<feature type="domain" description="RNase III" evidence="7">
    <location>
        <begin position="23"/>
        <end position="120"/>
    </location>
</feature>
<dbReference type="RefSeq" id="WP_066739767.1">
    <property type="nucleotide sequence ID" value="NZ_CABMOF010000001.1"/>
</dbReference>
<protein>
    <recommendedName>
        <fullName evidence="6">Mini-ribonuclease 3</fullName>
        <shortName evidence="6">Mini-3</shortName>
        <shortName evidence="6">Mini-RNase 3</shortName>
        <ecNumber evidence="6">3.1.26.-</ecNumber>
    </recommendedName>
    <alternativeName>
        <fullName evidence="6">Mini-RNase III</fullName>
        <shortName evidence="6">Mini-III</shortName>
    </alternativeName>
</protein>
<dbReference type="InterPro" id="IPR008226">
    <property type="entry name" value="Mini3_fam"/>
</dbReference>
<keyword evidence="6" id="KW-0460">Magnesium</keyword>
<evidence type="ECO:0000313" key="9">
    <source>
        <dbReference type="Proteomes" id="UP000070366"/>
    </source>
</evidence>
<dbReference type="PANTHER" id="PTHR34276">
    <property type="entry name" value="MINI-RIBONUCLEASE 3"/>
    <property type="match status" value="1"/>
</dbReference>
<keyword evidence="5 6" id="KW-0378">Hydrolase</keyword>
<dbReference type="Proteomes" id="UP000070366">
    <property type="component" value="Unassembled WGS sequence"/>
</dbReference>
<feature type="active site" evidence="6">
    <location>
        <position position="29"/>
    </location>
</feature>
<keyword evidence="2 6" id="KW-0698">rRNA processing</keyword>
<dbReference type="InterPro" id="IPR036389">
    <property type="entry name" value="RNase_III_sf"/>
</dbReference>
<name>A0A136Q5D8_9FIRM</name>
<comment type="caution">
    <text evidence="8">The sequence shown here is derived from an EMBL/GenBank/DDBJ whole genome shotgun (WGS) entry which is preliminary data.</text>
</comment>
<reference evidence="8 9" key="1">
    <citation type="submission" date="2016-02" db="EMBL/GenBank/DDBJ databases">
        <authorList>
            <person name="Wen L."/>
            <person name="He K."/>
            <person name="Yang H."/>
        </authorList>
    </citation>
    <scope>NUCLEOTIDE SEQUENCE [LARGE SCALE GENOMIC DNA]</scope>
    <source>
        <strain evidence="8 9">DSM 22607</strain>
    </source>
</reference>
<comment type="similarity">
    <text evidence="6">Belongs to the MrnC RNase family.</text>
</comment>
<dbReference type="STRING" id="626937.HMPREF3293_01169"/>
<dbReference type="EMBL" id="LSZW01000054">
    <property type="protein sequence ID" value="KXK65877.1"/>
    <property type="molecule type" value="Genomic_DNA"/>
</dbReference>
<dbReference type="PIRSF" id="PIRSF005520">
    <property type="entry name" value="UCP005520"/>
    <property type="match status" value="1"/>
</dbReference>
<organism evidence="8 9">
    <name type="scientific">Christensenella minuta</name>
    <dbReference type="NCBI Taxonomy" id="626937"/>
    <lineage>
        <taxon>Bacteria</taxon>
        <taxon>Bacillati</taxon>
        <taxon>Bacillota</taxon>
        <taxon>Clostridia</taxon>
        <taxon>Christensenellales</taxon>
        <taxon>Christensenellaceae</taxon>
        <taxon>Christensenella</taxon>
    </lineage>
</organism>
<evidence type="ECO:0000313" key="8">
    <source>
        <dbReference type="EMBL" id="KXK65877.1"/>
    </source>
</evidence>
<dbReference type="AlphaFoldDB" id="A0A136Q5D8"/>
<evidence type="ECO:0000256" key="1">
    <source>
        <dbReference type="ARBA" id="ARBA00022517"/>
    </source>
</evidence>
<dbReference type="EC" id="3.1.26.-" evidence="6"/>
<dbReference type="GO" id="GO:0004525">
    <property type="term" value="F:ribonuclease III activity"/>
    <property type="evidence" value="ECO:0007669"/>
    <property type="project" value="InterPro"/>
</dbReference>
<dbReference type="GO" id="GO:0005737">
    <property type="term" value="C:cytoplasm"/>
    <property type="evidence" value="ECO:0007669"/>
    <property type="project" value="UniProtKB-SubCell"/>
</dbReference>
<keyword evidence="6" id="KW-0963">Cytoplasm</keyword>
<keyword evidence="4 6" id="KW-0255">Endonuclease</keyword>
<proteinExistence type="inferred from homology"/>
<keyword evidence="6" id="KW-0699">rRNA-binding</keyword>
<comment type="subcellular location">
    <subcellularLocation>
        <location evidence="6">Cytoplasm</location>
    </subcellularLocation>
</comment>
<dbReference type="Gene3D" id="1.10.1520.10">
    <property type="entry name" value="Ribonuclease III domain"/>
    <property type="match status" value="1"/>
</dbReference>
<sequence>MLSRIDEDLRLSEEKAAQMPPLTLAYIGDSVFDLYVRTKYVLGCAKNAGALHSMSIRLVNARAQAEFARRWMERFTEAEADIFRRGRNAKSPSPPKNMSIADYKYATALEAVVGYLFLTGQAGRIDEILGTLDFEV</sequence>
<keyword evidence="1 6" id="KW-0690">Ribosome biogenesis</keyword>
<comment type="function">
    <text evidence="6">Involved in correct processing of both the 5' and 3' ends of 23S rRNA precursor. Processes 30S rRNA precursor transcript even in absence of ribonuclease 3 (Rnc); Rnc processes 30S rRNA into smaller rRNA precursors.</text>
</comment>
<accession>A0A136Q5D8</accession>
<evidence type="ECO:0000256" key="6">
    <source>
        <dbReference type="HAMAP-Rule" id="MF_01468"/>
    </source>
</evidence>
<comment type="cofactor">
    <cofactor evidence="6">
        <name>Mg(2+)</name>
        <dbReference type="ChEBI" id="CHEBI:18420"/>
    </cofactor>
</comment>
<evidence type="ECO:0000259" key="7">
    <source>
        <dbReference type="Pfam" id="PF00636"/>
    </source>
</evidence>
<evidence type="ECO:0000256" key="4">
    <source>
        <dbReference type="ARBA" id="ARBA00022759"/>
    </source>
</evidence>
<dbReference type="OrthoDB" id="46571at2"/>
<gene>
    <name evidence="6" type="primary">mrnC</name>
    <name evidence="8" type="ORF">HMPREF3293_01169</name>
</gene>
<dbReference type="Pfam" id="PF00636">
    <property type="entry name" value="Ribonuclease_3"/>
    <property type="match status" value="1"/>
</dbReference>
<dbReference type="GO" id="GO:0006364">
    <property type="term" value="P:rRNA processing"/>
    <property type="evidence" value="ECO:0007669"/>
    <property type="project" value="UniProtKB-UniRule"/>
</dbReference>
<keyword evidence="3 6" id="KW-0540">Nuclease</keyword>
<evidence type="ECO:0000256" key="5">
    <source>
        <dbReference type="ARBA" id="ARBA00022801"/>
    </source>
</evidence>
<dbReference type="GO" id="GO:0019843">
    <property type="term" value="F:rRNA binding"/>
    <property type="evidence" value="ECO:0007669"/>
    <property type="project" value="UniProtKB-UniRule"/>
</dbReference>
<keyword evidence="6" id="KW-0694">RNA-binding</keyword>
<keyword evidence="9" id="KW-1185">Reference proteome</keyword>
<evidence type="ECO:0000256" key="2">
    <source>
        <dbReference type="ARBA" id="ARBA00022552"/>
    </source>
</evidence>
<comment type="subunit">
    <text evidence="6">Homodimer.</text>
</comment>
<dbReference type="KEGG" id="cmiu:B1H56_06090"/>
<dbReference type="HAMAP" id="MF_01468">
    <property type="entry name" value="RNase_Mini_III"/>
    <property type="match status" value="1"/>
</dbReference>